<accession>A0ABW3TWI6</accession>
<dbReference type="EMBL" id="JBHTLT010000011">
    <property type="protein sequence ID" value="MFD1203838.1"/>
    <property type="molecule type" value="Genomic_DNA"/>
</dbReference>
<dbReference type="RefSeq" id="WP_381479624.1">
    <property type="nucleotide sequence ID" value="NZ_JBHTLT010000011.1"/>
</dbReference>
<evidence type="ECO:0000256" key="1">
    <source>
        <dbReference type="ARBA" id="ARBA00023125"/>
    </source>
</evidence>
<evidence type="ECO:0000259" key="2">
    <source>
        <dbReference type="PROSITE" id="PS50943"/>
    </source>
</evidence>
<dbReference type="PANTHER" id="PTHR46797">
    <property type="entry name" value="HTH-TYPE TRANSCRIPTIONAL REGULATOR"/>
    <property type="match status" value="1"/>
</dbReference>
<comment type="caution">
    <text evidence="3">The sequence shown here is derived from an EMBL/GenBank/DDBJ whole genome shotgun (WGS) entry which is preliminary data.</text>
</comment>
<dbReference type="SUPFAM" id="SSF47413">
    <property type="entry name" value="lambda repressor-like DNA-binding domains"/>
    <property type="match status" value="1"/>
</dbReference>
<dbReference type="PANTHER" id="PTHR46797:SF1">
    <property type="entry name" value="METHYLPHOSPHONATE SYNTHASE"/>
    <property type="match status" value="1"/>
</dbReference>
<dbReference type="SMART" id="SM00530">
    <property type="entry name" value="HTH_XRE"/>
    <property type="match status" value="1"/>
</dbReference>
<dbReference type="Gene3D" id="1.10.260.40">
    <property type="entry name" value="lambda repressor-like DNA-binding domains"/>
    <property type="match status" value="1"/>
</dbReference>
<evidence type="ECO:0000313" key="4">
    <source>
        <dbReference type="Proteomes" id="UP001597231"/>
    </source>
</evidence>
<dbReference type="Pfam" id="PF01381">
    <property type="entry name" value="HTH_3"/>
    <property type="match status" value="1"/>
</dbReference>
<reference evidence="4" key="1">
    <citation type="journal article" date="2019" name="Int. J. Syst. Evol. Microbiol.">
        <title>The Global Catalogue of Microorganisms (GCM) 10K type strain sequencing project: providing services to taxonomists for standard genome sequencing and annotation.</title>
        <authorList>
            <consortium name="The Broad Institute Genomics Platform"/>
            <consortium name="The Broad Institute Genome Sequencing Center for Infectious Disease"/>
            <person name="Wu L."/>
            <person name="Ma J."/>
        </authorList>
    </citation>
    <scope>NUCLEOTIDE SEQUENCE [LARGE SCALE GENOMIC DNA]</scope>
    <source>
        <strain evidence="4">CCUG 53915</strain>
    </source>
</reference>
<keyword evidence="4" id="KW-1185">Reference proteome</keyword>
<dbReference type="InterPro" id="IPR050807">
    <property type="entry name" value="TransReg_Diox_bact_type"/>
</dbReference>
<dbReference type="PROSITE" id="PS50943">
    <property type="entry name" value="HTH_CROC1"/>
    <property type="match status" value="1"/>
</dbReference>
<evidence type="ECO:0000313" key="3">
    <source>
        <dbReference type="EMBL" id="MFD1203838.1"/>
    </source>
</evidence>
<dbReference type="InterPro" id="IPR010982">
    <property type="entry name" value="Lambda_DNA-bd_dom_sf"/>
</dbReference>
<keyword evidence="1" id="KW-0238">DNA-binding</keyword>
<gene>
    <name evidence="3" type="ORF">ACFQ38_01665</name>
</gene>
<dbReference type="InterPro" id="IPR001387">
    <property type="entry name" value="Cro/C1-type_HTH"/>
</dbReference>
<proteinExistence type="predicted"/>
<protein>
    <submittedName>
        <fullName evidence="3">Helix-turn-helix domain-containing protein</fullName>
    </submittedName>
</protein>
<dbReference type="Proteomes" id="UP001597231">
    <property type="component" value="Unassembled WGS sequence"/>
</dbReference>
<name>A0ABW3TWI6_9BACL</name>
<dbReference type="CDD" id="cd00093">
    <property type="entry name" value="HTH_XRE"/>
    <property type="match status" value="1"/>
</dbReference>
<organism evidence="3 4">
    <name type="scientific">Sporosarcina contaminans</name>
    <dbReference type="NCBI Taxonomy" id="633403"/>
    <lineage>
        <taxon>Bacteria</taxon>
        <taxon>Bacillati</taxon>
        <taxon>Bacillota</taxon>
        <taxon>Bacilli</taxon>
        <taxon>Bacillales</taxon>
        <taxon>Caryophanaceae</taxon>
        <taxon>Sporosarcina</taxon>
    </lineage>
</organism>
<feature type="domain" description="HTH cro/C1-type" evidence="2">
    <location>
        <begin position="7"/>
        <end position="61"/>
    </location>
</feature>
<sequence length="105" mass="12138">MNVGNRIRNLREMQQLSVTQLAKEAYISQPYLSDIERGRHLPSLDKLKTICDALNITLGEFFGDQMDLTPDLLRLVENARKLSEYEREKLNDFIEALAKRDLGDN</sequence>